<protein>
    <submittedName>
        <fullName evidence="2">DUF2214 family protein</fullName>
    </submittedName>
</protein>
<evidence type="ECO:0000313" key="3">
    <source>
        <dbReference type="Proteomes" id="UP000650424"/>
    </source>
</evidence>
<evidence type="ECO:0000313" key="2">
    <source>
        <dbReference type="EMBL" id="MBC3919284.1"/>
    </source>
</evidence>
<evidence type="ECO:0000256" key="1">
    <source>
        <dbReference type="SAM" id="Phobius"/>
    </source>
</evidence>
<feature type="transmembrane region" description="Helical" evidence="1">
    <location>
        <begin position="43"/>
        <end position="63"/>
    </location>
</feature>
<dbReference type="InterPro" id="IPR018706">
    <property type="entry name" value="DUF2214_membrane"/>
</dbReference>
<feature type="transmembrane region" description="Helical" evidence="1">
    <location>
        <begin position="124"/>
        <end position="143"/>
    </location>
</feature>
<dbReference type="Proteomes" id="UP000650424">
    <property type="component" value="Unassembled WGS sequence"/>
</dbReference>
<proteinExistence type="predicted"/>
<keyword evidence="3" id="KW-1185">Reference proteome</keyword>
<keyword evidence="1" id="KW-1133">Transmembrane helix</keyword>
<gene>
    <name evidence="2" type="ORF">H8L32_17475</name>
</gene>
<organism evidence="2 3">
    <name type="scientific">Undibacterium hunanense</name>
    <dbReference type="NCBI Taxonomy" id="2762292"/>
    <lineage>
        <taxon>Bacteria</taxon>
        <taxon>Pseudomonadati</taxon>
        <taxon>Pseudomonadota</taxon>
        <taxon>Betaproteobacteria</taxon>
        <taxon>Burkholderiales</taxon>
        <taxon>Oxalobacteraceae</taxon>
        <taxon>Undibacterium</taxon>
    </lineage>
</organism>
<accession>A0ABR6ZTZ9</accession>
<keyword evidence="1" id="KW-0812">Transmembrane</keyword>
<comment type="caution">
    <text evidence="2">The sequence shown here is derived from an EMBL/GenBank/DDBJ whole genome shotgun (WGS) entry which is preliminary data.</text>
</comment>
<dbReference type="EMBL" id="JACOGF010000009">
    <property type="protein sequence ID" value="MBC3919284.1"/>
    <property type="molecule type" value="Genomic_DNA"/>
</dbReference>
<name>A0ABR6ZTZ9_9BURK</name>
<dbReference type="Pfam" id="PF09980">
    <property type="entry name" value="DUF2214"/>
    <property type="match status" value="1"/>
</dbReference>
<feature type="transmembrane region" description="Helical" evidence="1">
    <location>
        <begin position="83"/>
        <end position="104"/>
    </location>
</feature>
<sequence>MNLLVAFLHHLAAFTLVSSLVAEMVLIRQPLSLSTAKSLRTLDSIYGVSAMLIVVMGILRVIYFEKGAVYYLHNHAFMLKMTAFIIVGLLSVYPTVIFLRWGQALKQNQLPLLSLAQARNIRRVLHLELAGVVIIILGAVLMAKGAGFTG</sequence>
<reference evidence="2 3" key="1">
    <citation type="submission" date="2020-08" db="EMBL/GenBank/DDBJ databases">
        <title>Novel species isolated from subtropical streams in China.</title>
        <authorList>
            <person name="Lu H."/>
        </authorList>
    </citation>
    <scope>NUCLEOTIDE SEQUENCE [LARGE SCALE GENOMIC DNA]</scope>
    <source>
        <strain evidence="2 3">CY18W</strain>
    </source>
</reference>
<dbReference type="RefSeq" id="WP_186948553.1">
    <property type="nucleotide sequence ID" value="NZ_JACOGF010000009.1"/>
</dbReference>
<keyword evidence="1" id="KW-0472">Membrane</keyword>